<dbReference type="AlphaFoldDB" id="A0A4R7B795"/>
<evidence type="ECO:0000256" key="2">
    <source>
        <dbReference type="ARBA" id="ARBA00022448"/>
    </source>
</evidence>
<keyword evidence="5 7" id="KW-1133">Transmembrane helix</keyword>
<protein>
    <submittedName>
        <fullName evidence="8">Amino acid/polyamine/organocation transporter (APC superfamily)</fullName>
    </submittedName>
</protein>
<feature type="transmembrane region" description="Helical" evidence="7">
    <location>
        <begin position="376"/>
        <end position="394"/>
    </location>
</feature>
<feature type="transmembrane region" description="Helical" evidence="7">
    <location>
        <begin position="155"/>
        <end position="180"/>
    </location>
</feature>
<sequence>MFFTSVLGFSNVSRGIFYMGQSSILFYVFTGFSFFLPYSIICAEMGASFKNEKGGIYSWIEKSVGGSFGRKLGFITIFMWWFSYVVWMMNVASMITIPLSYVLSPFIDGGFSHATKMVKDLLGPVGMGLIGIVVISLITYLITHGVTKLAKLASVGGIAVMSLNVILIVCSLFILISHGFHPASTYSWADMTTVPKFSKYAGDGLIGMVGLFGFAVYAIFAYGGVEAVGGLVDKLENPEKNVKRGLLIGAGVGIFVYCFGIFAATWFIDRNSVQVMHDIMTTKQGGTGLFYAGNAVYYFMYTLGSTVGSSLHLSASACGTLGNIFAAYTGVSMFCALSGAFFVLIYAPLKQMIEGVPQGIFPASWSKENKNGMPTVALMWQLGLVIFLVLISTLGGDAVADLVQNLVTLTNVTMTVPVIFIIYAYIHYLKNDKVEKPIRIFKSDGTGITMAWCAMLTIGFANLFTVAEPLIHVYMGDDVATNMKEALMSIGGVVVFAIIGWYMVARYERHCAEGKLPMPATEAESSGK</sequence>
<feature type="transmembrane region" description="Helical" evidence="7">
    <location>
        <begin position="121"/>
        <end position="143"/>
    </location>
</feature>
<evidence type="ECO:0000256" key="6">
    <source>
        <dbReference type="ARBA" id="ARBA00023136"/>
    </source>
</evidence>
<comment type="caution">
    <text evidence="8">The sequence shown here is derived from an EMBL/GenBank/DDBJ whole genome shotgun (WGS) entry which is preliminary data.</text>
</comment>
<keyword evidence="9" id="KW-1185">Reference proteome</keyword>
<dbReference type="NCBIfam" id="NF011775">
    <property type="entry name" value="PRK15238.1"/>
    <property type="match status" value="1"/>
</dbReference>
<feature type="transmembrane region" description="Helical" evidence="7">
    <location>
        <begin position="24"/>
        <end position="43"/>
    </location>
</feature>
<keyword evidence="6 7" id="KW-0472">Membrane</keyword>
<dbReference type="InterPro" id="IPR002293">
    <property type="entry name" value="AA/rel_permease1"/>
</dbReference>
<feature type="transmembrane region" description="Helical" evidence="7">
    <location>
        <begin position="246"/>
        <end position="268"/>
    </location>
</feature>
<dbReference type="GO" id="GO:0005886">
    <property type="term" value="C:plasma membrane"/>
    <property type="evidence" value="ECO:0007669"/>
    <property type="project" value="UniProtKB-SubCell"/>
</dbReference>
<feature type="transmembrane region" description="Helical" evidence="7">
    <location>
        <begin position="200"/>
        <end position="225"/>
    </location>
</feature>
<dbReference type="PANTHER" id="PTHR42770">
    <property type="entry name" value="AMINO ACID TRANSPORTER-RELATED"/>
    <property type="match status" value="1"/>
</dbReference>
<keyword evidence="3" id="KW-1003">Cell membrane</keyword>
<feature type="transmembrane region" description="Helical" evidence="7">
    <location>
        <begin position="325"/>
        <end position="347"/>
    </location>
</feature>
<dbReference type="Pfam" id="PF13520">
    <property type="entry name" value="AA_permease_2"/>
    <property type="match status" value="1"/>
</dbReference>
<evidence type="ECO:0000256" key="7">
    <source>
        <dbReference type="SAM" id="Phobius"/>
    </source>
</evidence>
<keyword evidence="2" id="KW-0813">Transport</keyword>
<dbReference type="InterPro" id="IPR050367">
    <property type="entry name" value="APC_superfamily"/>
</dbReference>
<accession>A0A4R7B795</accession>
<keyword evidence="4 7" id="KW-0812">Transmembrane</keyword>
<evidence type="ECO:0000313" key="9">
    <source>
        <dbReference type="Proteomes" id="UP000295611"/>
    </source>
</evidence>
<dbReference type="Gene3D" id="1.20.1740.10">
    <property type="entry name" value="Amino acid/polyamine transporter I"/>
    <property type="match status" value="1"/>
</dbReference>
<feature type="transmembrane region" description="Helical" evidence="7">
    <location>
        <begin position="447"/>
        <end position="466"/>
    </location>
</feature>
<dbReference type="PANTHER" id="PTHR42770:SF15">
    <property type="entry name" value="GLUTAMATE_GAMMA-AMINOBUTYRATE ANTIPORTER-RELATED"/>
    <property type="match status" value="1"/>
</dbReference>
<feature type="transmembrane region" description="Helical" evidence="7">
    <location>
        <begin position="486"/>
        <end position="505"/>
    </location>
</feature>
<evidence type="ECO:0000256" key="4">
    <source>
        <dbReference type="ARBA" id="ARBA00022692"/>
    </source>
</evidence>
<evidence type="ECO:0000256" key="5">
    <source>
        <dbReference type="ARBA" id="ARBA00022989"/>
    </source>
</evidence>
<dbReference type="OrthoDB" id="9804700at2"/>
<proteinExistence type="predicted"/>
<dbReference type="GO" id="GO:0022857">
    <property type="term" value="F:transmembrane transporter activity"/>
    <property type="evidence" value="ECO:0007669"/>
    <property type="project" value="InterPro"/>
</dbReference>
<dbReference type="PIRSF" id="PIRSF006060">
    <property type="entry name" value="AA_transporter"/>
    <property type="match status" value="1"/>
</dbReference>
<gene>
    <name evidence="8" type="ORF">DFP86_104118</name>
</gene>
<feature type="transmembrane region" description="Helical" evidence="7">
    <location>
        <begin position="406"/>
        <end position="426"/>
    </location>
</feature>
<reference evidence="8 9" key="1">
    <citation type="submission" date="2019-03" db="EMBL/GenBank/DDBJ databases">
        <title>Genomic Encyclopedia of Type Strains, Phase III (KMG-III): the genomes of soil and plant-associated and newly described type strains.</title>
        <authorList>
            <person name="Whitman W."/>
        </authorList>
    </citation>
    <scope>NUCLEOTIDE SEQUENCE [LARGE SCALE GENOMIC DNA]</scope>
    <source>
        <strain evidence="8 9">CECT 8976</strain>
    </source>
</reference>
<dbReference type="EMBL" id="SNZP01000004">
    <property type="protein sequence ID" value="TDR80620.1"/>
    <property type="molecule type" value="Genomic_DNA"/>
</dbReference>
<comment type="subcellular location">
    <subcellularLocation>
        <location evidence="1">Cell membrane</location>
        <topology evidence="1">Multi-pass membrane protein</topology>
    </subcellularLocation>
</comment>
<organism evidence="8 9">
    <name type="scientific">Paludibacterium purpuratum</name>
    <dbReference type="NCBI Taxonomy" id="1144873"/>
    <lineage>
        <taxon>Bacteria</taxon>
        <taxon>Pseudomonadati</taxon>
        <taxon>Pseudomonadota</taxon>
        <taxon>Betaproteobacteria</taxon>
        <taxon>Neisseriales</taxon>
        <taxon>Chromobacteriaceae</taxon>
        <taxon>Paludibacterium</taxon>
    </lineage>
</organism>
<evidence type="ECO:0000256" key="1">
    <source>
        <dbReference type="ARBA" id="ARBA00004651"/>
    </source>
</evidence>
<dbReference type="Proteomes" id="UP000295611">
    <property type="component" value="Unassembled WGS sequence"/>
</dbReference>
<evidence type="ECO:0000313" key="8">
    <source>
        <dbReference type="EMBL" id="TDR80620.1"/>
    </source>
</evidence>
<evidence type="ECO:0000256" key="3">
    <source>
        <dbReference type="ARBA" id="ARBA00022475"/>
    </source>
</evidence>
<name>A0A4R7B795_9NEIS</name>